<name>B9JC40_RHIR8</name>
<evidence type="ECO:0000313" key="1">
    <source>
        <dbReference type="EMBL" id="ACM25961.1"/>
    </source>
</evidence>
<proteinExistence type="predicted"/>
<sequence length="38" mass="4502">MLFKRNFLRFQPRSSHRKTASLVSLALFMVKEGFKSRS</sequence>
<dbReference type="Proteomes" id="UP000001600">
    <property type="component" value="Chromosome 1"/>
</dbReference>
<accession>B9JC40</accession>
<gene>
    <name evidence="1" type="ordered locus">Arad_1544</name>
</gene>
<organism evidence="1 2">
    <name type="scientific">Rhizobium rhizogenes (strain K84 / ATCC BAA-868)</name>
    <name type="common">Agrobacterium radiobacter</name>
    <dbReference type="NCBI Taxonomy" id="311403"/>
    <lineage>
        <taxon>Bacteria</taxon>
        <taxon>Pseudomonadati</taxon>
        <taxon>Pseudomonadota</taxon>
        <taxon>Alphaproteobacteria</taxon>
        <taxon>Hyphomicrobiales</taxon>
        <taxon>Rhizobiaceae</taxon>
        <taxon>Rhizobium/Agrobacterium group</taxon>
        <taxon>Rhizobium</taxon>
    </lineage>
</organism>
<evidence type="ECO:0000313" key="2">
    <source>
        <dbReference type="Proteomes" id="UP000001600"/>
    </source>
</evidence>
<dbReference type="KEGG" id="ara:Arad_1544"/>
<dbReference type="AlphaFoldDB" id="B9JC40"/>
<reference evidence="1 2" key="1">
    <citation type="journal article" date="2009" name="J. Bacteriol.">
        <title>Genome sequences of three Agrobacterium biovars help elucidate the evolution of multichromosome genomes in bacteria.</title>
        <authorList>
            <person name="Slater S.C."/>
            <person name="Goldman B.S."/>
            <person name="Goodner B."/>
            <person name="Setubal J.C."/>
            <person name="Farrand S.K."/>
            <person name="Nester E.W."/>
            <person name="Burr T.J."/>
            <person name="Banta L."/>
            <person name="Dickerman A.W."/>
            <person name="Paulsen I."/>
            <person name="Otten L."/>
            <person name="Suen G."/>
            <person name="Welch R."/>
            <person name="Almeida N.F."/>
            <person name="Arnold F."/>
            <person name="Burton O.T."/>
            <person name="Du Z."/>
            <person name="Ewing A."/>
            <person name="Godsy E."/>
            <person name="Heisel S."/>
            <person name="Houmiel K.L."/>
            <person name="Jhaveri J."/>
            <person name="Lu J."/>
            <person name="Miller N.M."/>
            <person name="Norton S."/>
            <person name="Chen Q."/>
            <person name="Phoolcharoen W."/>
            <person name="Ohlin V."/>
            <person name="Ondrusek D."/>
            <person name="Pride N."/>
            <person name="Stricklin S.L."/>
            <person name="Sun J."/>
            <person name="Wheeler C."/>
            <person name="Wilson L."/>
            <person name="Zhu H."/>
            <person name="Wood D.W."/>
        </authorList>
    </citation>
    <scope>NUCLEOTIDE SEQUENCE [LARGE SCALE GENOMIC DNA]</scope>
    <source>
        <strain evidence="2">K84 / ATCC BAA-868</strain>
    </source>
</reference>
<dbReference type="STRING" id="311403.Arad_1544"/>
<dbReference type="EMBL" id="CP000628">
    <property type="protein sequence ID" value="ACM25961.1"/>
    <property type="molecule type" value="Genomic_DNA"/>
</dbReference>
<protein>
    <submittedName>
        <fullName evidence="1">Uncharacterized protein</fullName>
    </submittedName>
</protein>
<dbReference type="HOGENOM" id="CLU_3323628_0_0_5"/>